<reference evidence="1 2" key="1">
    <citation type="journal article" date="2023" name="Mol. Biol. Evol.">
        <title>Genomics of Secondarily Temperate Adaptation in the Only Non-Antarctic Icefish.</title>
        <authorList>
            <person name="Rivera-Colon A.G."/>
            <person name="Rayamajhi N."/>
            <person name="Minhas B.F."/>
            <person name="Madrigal G."/>
            <person name="Bilyk K.T."/>
            <person name="Yoon V."/>
            <person name="Hune M."/>
            <person name="Gregory S."/>
            <person name="Cheng C.H.C."/>
            <person name="Catchen J.M."/>
        </authorList>
    </citation>
    <scope>NUCLEOTIDE SEQUENCE [LARGE SCALE GENOMIC DNA]</scope>
    <source>
        <strain evidence="1">JC2023a</strain>
    </source>
</reference>
<name>A0AAN8B8M9_9TELE</name>
<comment type="caution">
    <text evidence="1">The sequence shown here is derived from an EMBL/GenBank/DDBJ whole genome shotgun (WGS) entry which is preliminary data.</text>
</comment>
<proteinExistence type="predicted"/>
<sequence>MQRTARSPFQVEIQEELRPNLTGTTGEPGSGQVKFLAGCLSGHIDPDVGKYSVTQRRSWMRSHSTVEL</sequence>
<evidence type="ECO:0000313" key="2">
    <source>
        <dbReference type="Proteomes" id="UP001335648"/>
    </source>
</evidence>
<gene>
    <name evidence="1" type="ORF">CesoFtcFv8_023032</name>
</gene>
<dbReference type="Proteomes" id="UP001335648">
    <property type="component" value="Unassembled WGS sequence"/>
</dbReference>
<accession>A0AAN8B8M9</accession>
<organism evidence="1 2">
    <name type="scientific">Champsocephalus esox</name>
    <name type="common">pike icefish</name>
    <dbReference type="NCBI Taxonomy" id="159716"/>
    <lineage>
        <taxon>Eukaryota</taxon>
        <taxon>Metazoa</taxon>
        <taxon>Chordata</taxon>
        <taxon>Craniata</taxon>
        <taxon>Vertebrata</taxon>
        <taxon>Euteleostomi</taxon>
        <taxon>Actinopterygii</taxon>
        <taxon>Neopterygii</taxon>
        <taxon>Teleostei</taxon>
        <taxon>Neoteleostei</taxon>
        <taxon>Acanthomorphata</taxon>
        <taxon>Eupercaria</taxon>
        <taxon>Perciformes</taxon>
        <taxon>Notothenioidei</taxon>
        <taxon>Channichthyidae</taxon>
        <taxon>Champsocephalus</taxon>
    </lineage>
</organism>
<dbReference type="AlphaFoldDB" id="A0AAN8B8M9"/>
<dbReference type="EMBL" id="JAULUE010002064">
    <property type="protein sequence ID" value="KAK5879959.1"/>
    <property type="molecule type" value="Genomic_DNA"/>
</dbReference>
<evidence type="ECO:0000313" key="1">
    <source>
        <dbReference type="EMBL" id="KAK5879959.1"/>
    </source>
</evidence>
<keyword evidence="2" id="KW-1185">Reference proteome</keyword>
<protein>
    <submittedName>
        <fullName evidence="1">Uncharacterized protein</fullName>
    </submittedName>
</protein>